<feature type="domain" description="EF-hand" evidence="4">
    <location>
        <begin position="485"/>
        <end position="520"/>
    </location>
</feature>
<dbReference type="PANTHER" id="PTHR14095:SF0">
    <property type="entry name" value="MIP22305P"/>
    <property type="match status" value="1"/>
</dbReference>
<dbReference type="GeneID" id="27690723"/>
<dbReference type="PROSITE" id="PS50222">
    <property type="entry name" value="EF_HAND_2"/>
    <property type="match status" value="1"/>
</dbReference>
<name>A0A0L0H6L3_SPIPD</name>
<organism evidence="5 6">
    <name type="scientific">Spizellomyces punctatus (strain DAOM BR117)</name>
    <dbReference type="NCBI Taxonomy" id="645134"/>
    <lineage>
        <taxon>Eukaryota</taxon>
        <taxon>Fungi</taxon>
        <taxon>Fungi incertae sedis</taxon>
        <taxon>Chytridiomycota</taxon>
        <taxon>Chytridiomycota incertae sedis</taxon>
        <taxon>Chytridiomycetes</taxon>
        <taxon>Spizellomycetales</taxon>
        <taxon>Spizellomycetaceae</taxon>
        <taxon>Spizellomyces</taxon>
    </lineage>
</organism>
<dbReference type="SUPFAM" id="SSF47473">
    <property type="entry name" value="EF-hand"/>
    <property type="match status" value="1"/>
</dbReference>
<keyword evidence="2" id="KW-0106">Calcium</keyword>
<proteinExistence type="predicted"/>
<dbReference type="VEuPathDB" id="FungiDB:SPPG_07513"/>
<feature type="region of interest" description="Disordered" evidence="3">
    <location>
        <begin position="637"/>
        <end position="663"/>
    </location>
</feature>
<sequence length="663" mass="75267">MLSILNPHDHYNSLLSFLPFSRSETQADTSGQCIASSKEVFSFRAYLESLASVAVVTVRAYAHYAAKFVPHEWAETVEGVLPAEVARLLKGLLSEDPNGSIKVESISFDEENAVKQSLDATSASNVVEIPDSVTEAARRLDHNDLDAEPPPCPASSHTVEQQKSSAIPHVQPSPCKKPTIPRFYTRSRPCMKAKLQSLMDTLQPTFMTPDGKLEKALSEREFLPVTEGCGLPRYLNARMFQRMQCHPPSVTSVDALEHEKGLAAIAWSDFTRNWRKLYTKYDGNIDSLTFDLLLPTGQGRAYLVPADFEVVVREIIAAHPSFDFLRSSPIFQDRYVETVIARIFYIKPTPAKHRMTLREYRKIKFLDMLRGVENADTCLGLSMPPPFSYKDFYVVYCRFWELDTDRDMLLTSADLERYSQGALTRLACRRAVDLYGTRVVVHDPEEGIPDANVRKGNNEESYLVEEKAFTFTDFVTFLLAVEDKTTHAAIEYWFHVLDLDQDGCLSLLELETMWAWQKNRLLDFEAYNLVDFFSVLMDSLHGKASSAPIITLSDLKRAPHAADMVFNLLFDARKREEWVRRTCDAGYRMADEVWLDIGKGETIWWEYGTSERDGATKIRLEGWPKFVEVAYRELLGAETTDEEEDDTSSVSSFASDRWVGGDE</sequence>
<dbReference type="Gene3D" id="1.10.238.220">
    <property type="match status" value="1"/>
</dbReference>
<dbReference type="Proteomes" id="UP000053201">
    <property type="component" value="Unassembled WGS sequence"/>
</dbReference>
<accession>A0A0L0H6L3</accession>
<reference evidence="5 6" key="1">
    <citation type="submission" date="2009-08" db="EMBL/GenBank/DDBJ databases">
        <title>The Genome Sequence of Spizellomyces punctatus strain DAOM BR117.</title>
        <authorList>
            <consortium name="The Broad Institute Genome Sequencing Platform"/>
            <person name="Russ C."/>
            <person name="Cuomo C."/>
            <person name="Shea T."/>
            <person name="Young S.K."/>
            <person name="Zeng Q."/>
            <person name="Koehrsen M."/>
            <person name="Haas B."/>
            <person name="Borodovsky M."/>
            <person name="Guigo R."/>
            <person name="Alvarado L."/>
            <person name="Berlin A."/>
            <person name="Bochicchio J."/>
            <person name="Borenstein D."/>
            <person name="Chapman S."/>
            <person name="Chen Z."/>
            <person name="Engels R."/>
            <person name="Freedman E."/>
            <person name="Gellesch M."/>
            <person name="Goldberg J."/>
            <person name="Griggs A."/>
            <person name="Gujja S."/>
            <person name="Heiman D."/>
            <person name="Hepburn T."/>
            <person name="Howarth C."/>
            <person name="Jen D."/>
            <person name="Larson L."/>
            <person name="Lewis B."/>
            <person name="Mehta T."/>
            <person name="Park D."/>
            <person name="Pearson M."/>
            <person name="Roberts A."/>
            <person name="Saif S."/>
            <person name="Shenoy N."/>
            <person name="Sisk P."/>
            <person name="Stolte C."/>
            <person name="Sykes S."/>
            <person name="Thomson T."/>
            <person name="Walk T."/>
            <person name="White J."/>
            <person name="Yandava C."/>
            <person name="Burger G."/>
            <person name="Gray M.W."/>
            <person name="Holland P.W.H."/>
            <person name="King N."/>
            <person name="Lang F.B.F."/>
            <person name="Roger A.J."/>
            <person name="Ruiz-Trillo I."/>
            <person name="Lander E."/>
            <person name="Nusbaum C."/>
        </authorList>
    </citation>
    <scope>NUCLEOTIDE SEQUENCE [LARGE SCALE GENOMIC DNA]</scope>
    <source>
        <strain evidence="5 6">DAOM BR117</strain>
    </source>
</reference>
<evidence type="ECO:0000256" key="2">
    <source>
        <dbReference type="ARBA" id="ARBA00022837"/>
    </source>
</evidence>
<dbReference type="AlphaFoldDB" id="A0A0L0H6L3"/>
<evidence type="ECO:0000313" key="5">
    <source>
        <dbReference type="EMBL" id="KNC97120.1"/>
    </source>
</evidence>
<keyword evidence="1" id="KW-0479">Metal-binding</keyword>
<evidence type="ECO:0000256" key="3">
    <source>
        <dbReference type="SAM" id="MobiDB-lite"/>
    </source>
</evidence>
<dbReference type="OrthoDB" id="5586at2759"/>
<dbReference type="RefSeq" id="XP_016605160.1">
    <property type="nucleotide sequence ID" value="XM_016755677.1"/>
</dbReference>
<dbReference type="OMA" id="NYECSRD"/>
<gene>
    <name evidence="5" type="ORF">SPPG_07513</name>
</gene>
<dbReference type="InterPro" id="IPR041534">
    <property type="entry name" value="EF-hand_13"/>
</dbReference>
<dbReference type="InterPro" id="IPR002048">
    <property type="entry name" value="EF_hand_dom"/>
</dbReference>
<dbReference type="EMBL" id="KQ257465">
    <property type="protein sequence ID" value="KNC97120.1"/>
    <property type="molecule type" value="Genomic_DNA"/>
</dbReference>
<evidence type="ECO:0000259" key="4">
    <source>
        <dbReference type="PROSITE" id="PS50222"/>
    </source>
</evidence>
<protein>
    <recommendedName>
        <fullName evidence="4">EF-hand domain-containing protein</fullName>
    </recommendedName>
</protein>
<dbReference type="GO" id="GO:0000159">
    <property type="term" value="C:protein phosphatase type 2A complex"/>
    <property type="evidence" value="ECO:0007669"/>
    <property type="project" value="TreeGrafter"/>
</dbReference>
<dbReference type="STRING" id="645134.A0A0L0H6L3"/>
<dbReference type="GO" id="GO:0005509">
    <property type="term" value="F:calcium ion binding"/>
    <property type="evidence" value="ECO:0007669"/>
    <property type="project" value="InterPro"/>
</dbReference>
<dbReference type="Gene3D" id="1.10.238.10">
    <property type="entry name" value="EF-hand"/>
    <property type="match status" value="1"/>
</dbReference>
<dbReference type="Pfam" id="PF17958">
    <property type="entry name" value="EF-hand_13"/>
    <property type="match status" value="1"/>
</dbReference>
<dbReference type="PROSITE" id="PS00018">
    <property type="entry name" value="EF_HAND_1"/>
    <property type="match status" value="1"/>
</dbReference>
<dbReference type="InParanoid" id="A0A0L0H6L3"/>
<dbReference type="eggNOG" id="KOG2562">
    <property type="taxonomic scope" value="Eukaryota"/>
</dbReference>
<dbReference type="PANTHER" id="PTHR14095">
    <property type="entry name" value="PHOSPHATASE 2A REGULATORY SUBUNIT-RELATED"/>
    <property type="match status" value="1"/>
</dbReference>
<dbReference type="InterPro" id="IPR011992">
    <property type="entry name" value="EF-hand-dom_pair"/>
</dbReference>
<dbReference type="GO" id="GO:0019888">
    <property type="term" value="F:protein phosphatase regulator activity"/>
    <property type="evidence" value="ECO:0007669"/>
    <property type="project" value="TreeGrafter"/>
</dbReference>
<evidence type="ECO:0000313" key="6">
    <source>
        <dbReference type="Proteomes" id="UP000053201"/>
    </source>
</evidence>
<dbReference type="InterPro" id="IPR018247">
    <property type="entry name" value="EF_Hand_1_Ca_BS"/>
</dbReference>
<keyword evidence="6" id="KW-1185">Reference proteome</keyword>
<dbReference type="Gene3D" id="1.10.238.230">
    <property type="match status" value="1"/>
</dbReference>
<evidence type="ECO:0000256" key="1">
    <source>
        <dbReference type="ARBA" id="ARBA00022723"/>
    </source>
</evidence>